<evidence type="ECO:0000256" key="10">
    <source>
        <dbReference type="ARBA" id="ARBA00022989"/>
    </source>
</evidence>
<dbReference type="RefSeq" id="WP_121987556.1">
    <property type="nucleotide sequence ID" value="NZ_OUNR01000001.1"/>
</dbReference>
<dbReference type="OrthoDB" id="9815607at2"/>
<keyword evidence="10 13" id="KW-1133">Transmembrane helix</keyword>
<keyword evidence="9" id="KW-0201">Cytochrome c-type biogenesis</keyword>
<dbReference type="EMBL" id="OUNR01000001">
    <property type="protein sequence ID" value="SPP62936.1"/>
    <property type="molecule type" value="Genomic_DNA"/>
</dbReference>
<evidence type="ECO:0000256" key="11">
    <source>
        <dbReference type="ARBA" id="ARBA00023136"/>
    </source>
</evidence>
<accession>A0A330L7M5</accession>
<evidence type="ECO:0000256" key="2">
    <source>
        <dbReference type="ARBA" id="ARBA00004377"/>
    </source>
</evidence>
<evidence type="ECO:0000256" key="3">
    <source>
        <dbReference type="ARBA" id="ARBA00008741"/>
    </source>
</evidence>
<evidence type="ECO:0000256" key="7">
    <source>
        <dbReference type="ARBA" id="ARBA00022519"/>
    </source>
</evidence>
<evidence type="ECO:0000256" key="12">
    <source>
        <dbReference type="ARBA" id="ARBA00032938"/>
    </source>
</evidence>
<dbReference type="InterPro" id="IPR007078">
    <property type="entry name" value="Haem_export_protD_CcmD"/>
</dbReference>
<protein>
    <recommendedName>
        <fullName evidence="4">Heme exporter protein D</fullName>
    </recommendedName>
    <alternativeName>
        <fullName evidence="12">Cytochrome c-type biogenesis protein CcmD</fullName>
    </alternativeName>
</protein>
<evidence type="ECO:0000256" key="4">
    <source>
        <dbReference type="ARBA" id="ARBA00016461"/>
    </source>
</evidence>
<evidence type="ECO:0000256" key="5">
    <source>
        <dbReference type="ARBA" id="ARBA00022448"/>
    </source>
</evidence>
<gene>
    <name evidence="14" type="ORF">NITLEN_10022</name>
</gene>
<dbReference type="InterPro" id="IPR052075">
    <property type="entry name" value="Heme_exporter_D"/>
</dbReference>
<proteinExistence type="inferred from homology"/>
<evidence type="ECO:0000256" key="13">
    <source>
        <dbReference type="SAM" id="Phobius"/>
    </source>
</evidence>
<dbReference type="Pfam" id="PF04995">
    <property type="entry name" value="CcmD"/>
    <property type="match status" value="1"/>
</dbReference>
<comment type="subcellular location">
    <subcellularLocation>
        <location evidence="2">Cell inner membrane</location>
        <topology evidence="2">Single-pass membrane protein</topology>
    </subcellularLocation>
</comment>
<evidence type="ECO:0000313" key="14">
    <source>
        <dbReference type="EMBL" id="SPP62936.1"/>
    </source>
</evidence>
<evidence type="ECO:0000256" key="6">
    <source>
        <dbReference type="ARBA" id="ARBA00022475"/>
    </source>
</evidence>
<dbReference type="InParanoid" id="A0A330L7M5"/>
<keyword evidence="8 13" id="KW-0812">Transmembrane</keyword>
<dbReference type="GO" id="GO:1903607">
    <property type="term" value="P:cytochrome c biosynthetic process"/>
    <property type="evidence" value="ECO:0007669"/>
    <property type="project" value="TreeGrafter"/>
</dbReference>
<keyword evidence="6" id="KW-1003">Cell membrane</keyword>
<dbReference type="GO" id="GO:0005886">
    <property type="term" value="C:plasma membrane"/>
    <property type="evidence" value="ECO:0007669"/>
    <property type="project" value="UniProtKB-SubCell"/>
</dbReference>
<keyword evidence="5" id="KW-0813">Transport</keyword>
<dbReference type="NCBIfam" id="TIGR03141">
    <property type="entry name" value="cytochro_ccmD"/>
    <property type="match status" value="1"/>
</dbReference>
<dbReference type="AlphaFoldDB" id="A0A330L7M5"/>
<reference evidence="15" key="1">
    <citation type="submission" date="2018-04" db="EMBL/GenBank/DDBJ databases">
        <authorList>
            <person name="Lucker S."/>
            <person name="Sakoula D."/>
        </authorList>
    </citation>
    <scope>NUCLEOTIDE SEQUENCE [LARGE SCALE GENOMIC DNA]</scope>
</reference>
<keyword evidence="11 13" id="KW-0472">Membrane</keyword>
<dbReference type="PANTHER" id="PTHR37531">
    <property type="entry name" value="HEME EXPORTER PROTEIN D"/>
    <property type="match status" value="1"/>
</dbReference>
<dbReference type="PANTHER" id="PTHR37531:SF1">
    <property type="entry name" value="HEME EXPORTER PROTEIN D"/>
    <property type="match status" value="1"/>
</dbReference>
<dbReference type="Proteomes" id="UP000248168">
    <property type="component" value="Unassembled WGS sequence"/>
</dbReference>
<keyword evidence="15" id="KW-1185">Reference proteome</keyword>
<feature type="transmembrane region" description="Helical" evidence="13">
    <location>
        <begin position="15"/>
        <end position="37"/>
    </location>
</feature>
<keyword evidence="7" id="KW-0997">Cell inner membrane</keyword>
<dbReference type="GO" id="GO:0017004">
    <property type="term" value="P:cytochrome complex assembly"/>
    <property type="evidence" value="ECO:0007669"/>
    <property type="project" value="UniProtKB-KW"/>
</dbReference>
<evidence type="ECO:0000256" key="1">
    <source>
        <dbReference type="ARBA" id="ARBA00002442"/>
    </source>
</evidence>
<evidence type="ECO:0000313" key="15">
    <source>
        <dbReference type="Proteomes" id="UP000248168"/>
    </source>
</evidence>
<evidence type="ECO:0000256" key="8">
    <source>
        <dbReference type="ARBA" id="ARBA00022692"/>
    </source>
</evidence>
<evidence type="ECO:0000256" key="9">
    <source>
        <dbReference type="ARBA" id="ARBA00022748"/>
    </source>
</evidence>
<sequence>MKWGSLSEFLAMGGYGFYVWLSFGMTALCMVWEVVMVRRRQAMALRIESPEEGVNQ</sequence>
<comment type="function">
    <text evidence="1">Required for the export of heme to the periplasm for the biogenesis of c-type cytochromes.</text>
</comment>
<organism evidence="14 15">
    <name type="scientific">Nitrospira lenta</name>
    <dbReference type="NCBI Taxonomy" id="1436998"/>
    <lineage>
        <taxon>Bacteria</taxon>
        <taxon>Pseudomonadati</taxon>
        <taxon>Nitrospirota</taxon>
        <taxon>Nitrospiria</taxon>
        <taxon>Nitrospirales</taxon>
        <taxon>Nitrospiraceae</taxon>
        <taxon>Nitrospira</taxon>
    </lineage>
</organism>
<comment type="similarity">
    <text evidence="3">Belongs to the CcmD/CycX/HelD family.</text>
</comment>
<dbReference type="GO" id="GO:0015886">
    <property type="term" value="P:heme transport"/>
    <property type="evidence" value="ECO:0007669"/>
    <property type="project" value="InterPro"/>
</dbReference>
<name>A0A330L7M5_9BACT</name>